<name>A0A1I3X3U1_9GAMM</name>
<keyword evidence="2" id="KW-1185">Reference proteome</keyword>
<evidence type="ECO:0000313" key="1">
    <source>
        <dbReference type="EMBL" id="SFK14190.1"/>
    </source>
</evidence>
<dbReference type="Proteomes" id="UP000198924">
    <property type="component" value="Unassembled WGS sequence"/>
</dbReference>
<sequence>MKLVKWLLLIVLAVVAVKQWQHNQEVSLGPGVKVAQAPVQKPISQAVPFEFEDYQITPLANFSLQAKVLGREDYNIDRESELSPTDLALGWQKMSDESVLAEIDITQTRRWYYWRVEQFPIPRHDIETQSANMHLIPADSQVANVLKKVKKGQIIALEGQLIQAKAADGWSWRSSMTRDDTGAHACEVVYVTSLSVIE</sequence>
<dbReference type="EMBL" id="FOSH01000005">
    <property type="protein sequence ID" value="SFK14190.1"/>
    <property type="molecule type" value="Genomic_DNA"/>
</dbReference>
<protein>
    <submittedName>
        <fullName evidence="1">Uncharacterized protein</fullName>
    </submittedName>
</protein>
<organism evidence="1 2">
    <name type="scientific">Methylophaga sulfidovorans</name>
    <dbReference type="NCBI Taxonomy" id="45496"/>
    <lineage>
        <taxon>Bacteria</taxon>
        <taxon>Pseudomonadati</taxon>
        <taxon>Pseudomonadota</taxon>
        <taxon>Gammaproteobacteria</taxon>
        <taxon>Thiotrichales</taxon>
        <taxon>Piscirickettsiaceae</taxon>
        <taxon>Methylophaga</taxon>
    </lineage>
</organism>
<dbReference type="RefSeq" id="WP_091712322.1">
    <property type="nucleotide sequence ID" value="NZ_FOSH01000005.1"/>
</dbReference>
<reference evidence="2" key="1">
    <citation type="submission" date="2016-10" db="EMBL/GenBank/DDBJ databases">
        <authorList>
            <person name="Varghese N."/>
            <person name="Submissions S."/>
        </authorList>
    </citation>
    <scope>NUCLEOTIDE SEQUENCE [LARGE SCALE GENOMIC DNA]</scope>
    <source>
        <strain evidence="2">DSM 11578</strain>
    </source>
</reference>
<evidence type="ECO:0000313" key="2">
    <source>
        <dbReference type="Proteomes" id="UP000198924"/>
    </source>
</evidence>
<gene>
    <name evidence="1" type="ORF">SAMN04488079_105195</name>
</gene>
<accession>A0A1I3X3U1</accession>
<dbReference type="OrthoDB" id="6706661at2"/>
<proteinExistence type="predicted"/>
<dbReference type="STRING" id="45496.SAMN04488079_105195"/>
<dbReference type="AlphaFoldDB" id="A0A1I3X3U1"/>